<organism evidence="2">
    <name type="scientific">Arabidopsis lyrata subsp. lyrata</name>
    <name type="common">Lyre-leaved rock-cress</name>
    <dbReference type="NCBI Taxonomy" id="81972"/>
    <lineage>
        <taxon>Eukaryota</taxon>
        <taxon>Viridiplantae</taxon>
        <taxon>Streptophyta</taxon>
        <taxon>Embryophyta</taxon>
        <taxon>Tracheophyta</taxon>
        <taxon>Spermatophyta</taxon>
        <taxon>Magnoliopsida</taxon>
        <taxon>eudicotyledons</taxon>
        <taxon>Gunneridae</taxon>
        <taxon>Pentapetalae</taxon>
        <taxon>rosids</taxon>
        <taxon>malvids</taxon>
        <taxon>Brassicales</taxon>
        <taxon>Brassicaceae</taxon>
        <taxon>Camelineae</taxon>
        <taxon>Arabidopsis</taxon>
    </lineage>
</organism>
<dbReference type="AlphaFoldDB" id="D7LJ91"/>
<protein>
    <submittedName>
        <fullName evidence="1">Uncharacterized protein</fullName>
    </submittedName>
</protein>
<name>D7LJ91_ARALL</name>
<evidence type="ECO:0000313" key="2">
    <source>
        <dbReference type="Proteomes" id="UP000008694"/>
    </source>
</evidence>
<sequence>MTINKTKGAGLAPLPARLTSSPPRLADFRYSTGIFEKYTTTSGQECNVVKSQIKHCEEHNRQRWLLSQLLNVVSPDGPNTFFFFFCQHSNVV</sequence>
<proteinExistence type="predicted"/>
<dbReference type="Gramene" id="scaffold_402316.1">
    <property type="protein sequence ID" value="scaffold_402316.1"/>
    <property type="gene ID" value="scaffold_402316.1"/>
</dbReference>
<dbReference type="HOGENOM" id="CLU_167814_0_0_1"/>
<keyword evidence="2" id="KW-1185">Reference proteome</keyword>
<dbReference type="EMBL" id="GL348716">
    <property type="protein sequence ID" value="EFH57739.1"/>
    <property type="molecule type" value="Genomic_DNA"/>
</dbReference>
<evidence type="ECO:0000313" key="1">
    <source>
        <dbReference type="EMBL" id="EFH57739.1"/>
    </source>
</evidence>
<gene>
    <name evidence="1" type="ORF">ARALYDRAFT_902815</name>
</gene>
<accession>D7LJ91</accession>
<reference evidence="2" key="1">
    <citation type="journal article" date="2011" name="Nat. Genet.">
        <title>The Arabidopsis lyrata genome sequence and the basis of rapid genome size change.</title>
        <authorList>
            <person name="Hu T.T."/>
            <person name="Pattyn P."/>
            <person name="Bakker E.G."/>
            <person name="Cao J."/>
            <person name="Cheng J.-F."/>
            <person name="Clark R.M."/>
            <person name="Fahlgren N."/>
            <person name="Fawcett J.A."/>
            <person name="Grimwood J."/>
            <person name="Gundlach H."/>
            <person name="Haberer G."/>
            <person name="Hollister J.D."/>
            <person name="Ossowski S."/>
            <person name="Ottilar R.P."/>
            <person name="Salamov A.A."/>
            <person name="Schneeberger K."/>
            <person name="Spannagl M."/>
            <person name="Wang X."/>
            <person name="Yang L."/>
            <person name="Nasrallah M.E."/>
            <person name="Bergelson J."/>
            <person name="Carrington J.C."/>
            <person name="Gaut B.S."/>
            <person name="Schmutz J."/>
            <person name="Mayer K.F.X."/>
            <person name="Van de Peer Y."/>
            <person name="Grigoriev I.V."/>
            <person name="Nordborg M."/>
            <person name="Weigel D."/>
            <person name="Guo Y.-L."/>
        </authorList>
    </citation>
    <scope>NUCLEOTIDE SEQUENCE [LARGE SCALE GENOMIC DNA]</scope>
    <source>
        <strain evidence="2">cv. MN47</strain>
    </source>
</reference>
<dbReference type="STRING" id="81972.D7LJ91"/>
<dbReference type="Proteomes" id="UP000008694">
    <property type="component" value="Unassembled WGS sequence"/>
</dbReference>